<dbReference type="PATRIC" id="fig|1310607.3.peg.1202"/>
<dbReference type="EMBL" id="JEXD01000006">
    <property type="protein sequence ID" value="EXC08646.1"/>
    <property type="molecule type" value="Genomic_DNA"/>
</dbReference>
<dbReference type="SUPFAM" id="SSF51182">
    <property type="entry name" value="RmlC-like cupins"/>
    <property type="match status" value="1"/>
</dbReference>
<proteinExistence type="predicted"/>
<organism evidence="1 2">
    <name type="scientific">Acinetobacter baumannii 625974</name>
    <dbReference type="NCBI Taxonomy" id="1310607"/>
    <lineage>
        <taxon>Bacteria</taxon>
        <taxon>Pseudomonadati</taxon>
        <taxon>Pseudomonadota</taxon>
        <taxon>Gammaproteobacteria</taxon>
        <taxon>Moraxellales</taxon>
        <taxon>Moraxellaceae</taxon>
        <taxon>Acinetobacter</taxon>
        <taxon>Acinetobacter calcoaceticus/baumannii complex</taxon>
    </lineage>
</organism>
<dbReference type="RefSeq" id="WP_001017482.1">
    <property type="nucleotide sequence ID" value="NZ_JEXD01000006.1"/>
</dbReference>
<sequence>MNIAPFPFQITNWEEIEVTEYSGETGKAYWKTQFFGEETNKIRVRLVEYSANYLADHWCEKGHILFCLEGELESRLKDGRTFTLTSGMSYQVGDNSEPHQSYSLNGAKLLIVD</sequence>
<dbReference type="Proteomes" id="UP000021108">
    <property type="component" value="Unassembled WGS sequence"/>
</dbReference>
<dbReference type="InterPro" id="IPR011051">
    <property type="entry name" value="RmlC_Cupin_sf"/>
</dbReference>
<evidence type="ECO:0008006" key="3">
    <source>
        <dbReference type="Google" id="ProtNLM"/>
    </source>
</evidence>
<dbReference type="Gene3D" id="2.60.120.10">
    <property type="entry name" value="Jelly Rolls"/>
    <property type="match status" value="1"/>
</dbReference>
<accession>A0A009Q1M8</accession>
<dbReference type="InterPro" id="IPR047713">
    <property type="entry name" value="DHCW_cupin"/>
</dbReference>
<dbReference type="AlphaFoldDB" id="A0A009Q1M8"/>
<dbReference type="InterPro" id="IPR014710">
    <property type="entry name" value="RmlC-like_jellyroll"/>
</dbReference>
<protein>
    <recommendedName>
        <fullName evidence="3">DHCW motif cupin fold protein</fullName>
    </recommendedName>
</protein>
<reference evidence="1 2" key="1">
    <citation type="submission" date="2014-02" db="EMBL/GenBank/DDBJ databases">
        <title>Comparative genomics and transcriptomics to identify genetic mechanisms underlying the emergence of carbapenem resistant Acinetobacter baumannii (CRAb).</title>
        <authorList>
            <person name="Harris A.D."/>
            <person name="Johnson K.J."/>
            <person name="George J."/>
            <person name="Shefchek K."/>
            <person name="Daugherty S.C."/>
            <person name="Parankush S."/>
            <person name="Sadzewicz L."/>
            <person name="Tallon L."/>
            <person name="Sengamalay N."/>
            <person name="Hazen T.H."/>
            <person name="Rasko D.A."/>
        </authorList>
    </citation>
    <scope>NUCLEOTIDE SEQUENCE [LARGE SCALE GENOMIC DNA]</scope>
    <source>
        <strain evidence="1 2">625974</strain>
    </source>
</reference>
<evidence type="ECO:0000313" key="2">
    <source>
        <dbReference type="Proteomes" id="UP000021108"/>
    </source>
</evidence>
<evidence type="ECO:0000313" key="1">
    <source>
        <dbReference type="EMBL" id="EXC08646.1"/>
    </source>
</evidence>
<dbReference type="NCBIfam" id="NF038084">
    <property type="entry name" value="DHCW_cupin"/>
    <property type="match status" value="1"/>
</dbReference>
<gene>
    <name evidence="1" type="ORF">J506_1238</name>
</gene>
<comment type="caution">
    <text evidence="1">The sequence shown here is derived from an EMBL/GenBank/DDBJ whole genome shotgun (WGS) entry which is preliminary data.</text>
</comment>
<name>A0A009Q1M8_ACIBA</name>